<dbReference type="InterPro" id="IPR027417">
    <property type="entry name" value="P-loop_NTPase"/>
</dbReference>
<protein>
    <submittedName>
        <fullName evidence="8">Chromosome partition protein smc</fullName>
    </submittedName>
</protein>
<gene>
    <name evidence="8" type="ORF">MNBD_UNCLBAC01-1108</name>
</gene>
<dbReference type="InterPro" id="IPR003395">
    <property type="entry name" value="RecF/RecN/SMC_N"/>
</dbReference>
<dbReference type="GO" id="GO:0005737">
    <property type="term" value="C:cytoplasm"/>
    <property type="evidence" value="ECO:0007669"/>
    <property type="project" value="TreeGrafter"/>
</dbReference>
<proteinExistence type="predicted"/>
<dbReference type="GO" id="GO:0003677">
    <property type="term" value="F:DNA binding"/>
    <property type="evidence" value="ECO:0007669"/>
    <property type="project" value="UniProtKB-KW"/>
</dbReference>
<evidence type="ECO:0000256" key="6">
    <source>
        <dbReference type="SAM" id="Coils"/>
    </source>
</evidence>
<evidence type="ECO:0000256" key="4">
    <source>
        <dbReference type="ARBA" id="ARBA00023054"/>
    </source>
</evidence>
<keyword evidence="3" id="KW-0067">ATP-binding</keyword>
<dbReference type="GO" id="GO:0005524">
    <property type="term" value="F:ATP binding"/>
    <property type="evidence" value="ECO:0007669"/>
    <property type="project" value="UniProtKB-KW"/>
</dbReference>
<dbReference type="AlphaFoldDB" id="A0A3B1DE96"/>
<evidence type="ECO:0000256" key="1">
    <source>
        <dbReference type="ARBA" id="ARBA00022490"/>
    </source>
</evidence>
<feature type="domain" description="RecF/RecN/SMC N-terminal" evidence="7">
    <location>
        <begin position="3"/>
        <end position="136"/>
    </location>
</feature>
<dbReference type="InterPro" id="IPR050308">
    <property type="entry name" value="MukB/SMC"/>
</dbReference>
<dbReference type="Pfam" id="PF02463">
    <property type="entry name" value="SMC_N"/>
    <property type="match status" value="1"/>
</dbReference>
<evidence type="ECO:0000313" key="8">
    <source>
        <dbReference type="EMBL" id="VAX35163.1"/>
    </source>
</evidence>
<dbReference type="PANTHER" id="PTHR42963">
    <property type="entry name" value="CHROMOSOME PARTITION PROTEIN MUKB"/>
    <property type="match status" value="1"/>
</dbReference>
<organism evidence="8">
    <name type="scientific">hydrothermal vent metagenome</name>
    <dbReference type="NCBI Taxonomy" id="652676"/>
    <lineage>
        <taxon>unclassified sequences</taxon>
        <taxon>metagenomes</taxon>
        <taxon>ecological metagenomes</taxon>
    </lineage>
</organism>
<dbReference type="FunFam" id="3.40.50.300:FF:000984">
    <property type="entry name" value="Chromosome partition protein Smc"/>
    <property type="match status" value="1"/>
</dbReference>
<feature type="non-terminal residue" evidence="8">
    <location>
        <position position="395"/>
    </location>
</feature>
<keyword evidence="1" id="KW-0963">Cytoplasm</keyword>
<evidence type="ECO:0000256" key="2">
    <source>
        <dbReference type="ARBA" id="ARBA00022741"/>
    </source>
</evidence>
<feature type="coiled-coil region" evidence="6">
    <location>
        <begin position="311"/>
        <end position="345"/>
    </location>
</feature>
<keyword evidence="5" id="KW-0238">DNA-binding</keyword>
<name>A0A3B1DE96_9ZZZZ</name>
<dbReference type="EMBL" id="UOGJ01000032">
    <property type="protein sequence ID" value="VAX35163.1"/>
    <property type="molecule type" value="Genomic_DNA"/>
</dbReference>
<sequence>MYFKKLEIFGFKSFADKTVLNFEPGVTAVVGPNGCGKSNVFDSIRWALGEQSIRELRGAAKEDVIFNGTQHKPALGFAEVSLTFSNEQRMLPIEYDEVTITRRLFRSGESEYLLNKTTVRLKDIQELLMGTGIGAEAYSLIQQGKVDLVVSAKPEERRMIFDEASGITKYKARKREALNRLRDTEQNLLRVNDIVVEVKRQIASIERQARKAMKYKEEFEKLKKMEVYFAKEEMGAFEERKNAIVQQMQNLRERETQLNVELEEVSETLTTEINYLGEIEHKVNDLNAEDIKLDGQIDLNNRQVGFNEERIENLHATAHRLGEKKEQLIEQCRVQQERIEGLKQSLVDLAEVQQTNEQTLIEKRECLIGLEKSIHEAKDCIKEDEEKVLNLTSNQ</sequence>
<keyword evidence="2" id="KW-0547">Nucleotide-binding</keyword>
<accession>A0A3B1DE96</accession>
<evidence type="ECO:0000256" key="3">
    <source>
        <dbReference type="ARBA" id="ARBA00022840"/>
    </source>
</evidence>
<evidence type="ECO:0000259" key="7">
    <source>
        <dbReference type="Pfam" id="PF02463"/>
    </source>
</evidence>
<reference evidence="8" key="1">
    <citation type="submission" date="2018-06" db="EMBL/GenBank/DDBJ databases">
        <authorList>
            <person name="Zhirakovskaya E."/>
        </authorList>
    </citation>
    <scope>NUCLEOTIDE SEQUENCE</scope>
</reference>
<dbReference type="SUPFAM" id="SSF52540">
    <property type="entry name" value="P-loop containing nucleoside triphosphate hydrolases"/>
    <property type="match status" value="1"/>
</dbReference>
<feature type="coiled-coil region" evidence="6">
    <location>
        <begin position="167"/>
        <end position="268"/>
    </location>
</feature>
<evidence type="ECO:0000256" key="5">
    <source>
        <dbReference type="ARBA" id="ARBA00023125"/>
    </source>
</evidence>
<dbReference type="PANTHER" id="PTHR42963:SF1">
    <property type="entry name" value="DUF4476 DOMAIN-CONTAINING PROTEIN"/>
    <property type="match status" value="1"/>
</dbReference>
<dbReference type="Gene3D" id="3.40.50.300">
    <property type="entry name" value="P-loop containing nucleotide triphosphate hydrolases"/>
    <property type="match status" value="1"/>
</dbReference>
<keyword evidence="4 6" id="KW-0175">Coiled coil</keyword>